<dbReference type="InterPro" id="IPR007533">
    <property type="entry name" value="Cyt_c_oxidase_assmbl_CtaG"/>
</dbReference>
<sequence length="190" mass="20576">MNTISPSISDFEDKSRKGNLRIALICASVFVGMVGLSFAAVPLYQLFCQITGYAGTTQVSEGNVNGIIDREMSVRFDVSVSSALDWTIVPASTVTDKIGEVKIVTYRATNNSDVPVTGTASFNVAPSIAGAYFNKIECFCFTEQTLAPGESVEMPITFFLDPELDQVRELDTVNAITLSYTFYASDSRSS</sequence>
<keyword evidence="4 6" id="KW-1133">Transmembrane helix</keyword>
<dbReference type="PIRSF" id="PIRSF005413">
    <property type="entry name" value="COX11"/>
    <property type="match status" value="1"/>
</dbReference>
<evidence type="ECO:0000313" key="7">
    <source>
        <dbReference type="EMBL" id="VAW18266.1"/>
    </source>
</evidence>
<dbReference type="InterPro" id="IPR023471">
    <property type="entry name" value="CtaG/Cox11_dom_sf"/>
</dbReference>
<evidence type="ECO:0000256" key="1">
    <source>
        <dbReference type="ARBA" id="ARBA00004007"/>
    </source>
</evidence>
<comment type="subcellular location">
    <subcellularLocation>
        <location evidence="2">Membrane</location>
        <topology evidence="2">Single-pass membrane protein</topology>
    </subcellularLocation>
</comment>
<evidence type="ECO:0000256" key="6">
    <source>
        <dbReference type="SAM" id="Phobius"/>
    </source>
</evidence>
<accession>A0A3B0UF74</accession>
<evidence type="ECO:0000256" key="3">
    <source>
        <dbReference type="ARBA" id="ARBA00022692"/>
    </source>
</evidence>
<evidence type="ECO:0000256" key="4">
    <source>
        <dbReference type="ARBA" id="ARBA00022989"/>
    </source>
</evidence>
<evidence type="ECO:0000256" key="5">
    <source>
        <dbReference type="ARBA" id="ARBA00023136"/>
    </source>
</evidence>
<keyword evidence="5 6" id="KW-0472">Membrane</keyword>
<name>A0A3B0UF74_9ZZZZ</name>
<dbReference type="GO" id="GO:0005739">
    <property type="term" value="C:mitochondrion"/>
    <property type="evidence" value="ECO:0007669"/>
    <property type="project" value="UniProtKB-ARBA"/>
</dbReference>
<dbReference type="FunFam" id="2.60.370.10:FF:000001">
    <property type="entry name" value="COX11 cytochrome c oxidase assembly homolog"/>
    <property type="match status" value="1"/>
</dbReference>
<keyword evidence="3 6" id="KW-0812">Transmembrane</keyword>
<evidence type="ECO:0000256" key="2">
    <source>
        <dbReference type="ARBA" id="ARBA00004167"/>
    </source>
</evidence>
<proteinExistence type="inferred from homology"/>
<reference evidence="7" key="1">
    <citation type="submission" date="2018-06" db="EMBL/GenBank/DDBJ databases">
        <authorList>
            <person name="Zhirakovskaya E."/>
        </authorList>
    </citation>
    <scope>NUCLEOTIDE SEQUENCE</scope>
</reference>
<dbReference type="Pfam" id="PF04442">
    <property type="entry name" value="CtaG_Cox11"/>
    <property type="match status" value="1"/>
</dbReference>
<organism evidence="7">
    <name type="scientific">hydrothermal vent metagenome</name>
    <dbReference type="NCBI Taxonomy" id="652676"/>
    <lineage>
        <taxon>unclassified sequences</taxon>
        <taxon>metagenomes</taxon>
        <taxon>ecological metagenomes</taxon>
    </lineage>
</organism>
<dbReference type="EMBL" id="UOEQ01000168">
    <property type="protein sequence ID" value="VAW18266.1"/>
    <property type="molecule type" value="Genomic_DNA"/>
</dbReference>
<comment type="function">
    <text evidence="1">Exerts its effect at some terminal stage of cytochrome c oxidase synthesis, probably by being involved in the insertion of the copper B into subunit I.</text>
</comment>
<dbReference type="Gene3D" id="2.60.370.10">
    <property type="entry name" value="Ctag/Cox11"/>
    <property type="match status" value="1"/>
</dbReference>
<dbReference type="PANTHER" id="PTHR21320:SF3">
    <property type="entry name" value="CYTOCHROME C OXIDASE ASSEMBLY PROTEIN COX11, MITOCHONDRIAL-RELATED"/>
    <property type="match status" value="1"/>
</dbReference>
<dbReference type="HAMAP" id="MF_00155">
    <property type="entry name" value="CtaG"/>
    <property type="match status" value="1"/>
</dbReference>
<dbReference type="NCBIfam" id="NF003465">
    <property type="entry name" value="PRK05089.1"/>
    <property type="match status" value="1"/>
</dbReference>
<protein>
    <submittedName>
        <fullName evidence="7">Cytochrome oxidase biogenesis protein Cox11-CtaG, copper delivery to Cox1</fullName>
    </submittedName>
</protein>
<dbReference type="GO" id="GO:0016020">
    <property type="term" value="C:membrane"/>
    <property type="evidence" value="ECO:0007669"/>
    <property type="project" value="UniProtKB-SubCell"/>
</dbReference>
<dbReference type="GO" id="GO:0005507">
    <property type="term" value="F:copper ion binding"/>
    <property type="evidence" value="ECO:0007669"/>
    <property type="project" value="InterPro"/>
</dbReference>
<dbReference type="PANTHER" id="PTHR21320">
    <property type="entry name" value="CYTOCHROME C OXIDASE ASSEMBLY PROTEIN COX11-RELATED"/>
    <property type="match status" value="1"/>
</dbReference>
<dbReference type="SUPFAM" id="SSF110111">
    <property type="entry name" value="Ctag/Cox11"/>
    <property type="match status" value="1"/>
</dbReference>
<feature type="transmembrane region" description="Helical" evidence="6">
    <location>
        <begin position="20"/>
        <end position="44"/>
    </location>
</feature>
<dbReference type="AlphaFoldDB" id="A0A3B0UF74"/>
<gene>
    <name evidence="7" type="ORF">MNBD_ALPHA11-360</name>
</gene>